<evidence type="ECO:0000313" key="5">
    <source>
        <dbReference type="EMBL" id="HIX08269.1"/>
    </source>
</evidence>
<proteinExistence type="predicted"/>
<keyword evidence="1" id="KW-0805">Transcription regulation</keyword>
<evidence type="ECO:0000256" key="1">
    <source>
        <dbReference type="ARBA" id="ARBA00023015"/>
    </source>
</evidence>
<dbReference type="SMART" id="SM00342">
    <property type="entry name" value="HTH_ARAC"/>
    <property type="match status" value="1"/>
</dbReference>
<dbReference type="Pfam" id="PF02311">
    <property type="entry name" value="AraC_binding"/>
    <property type="match status" value="1"/>
</dbReference>
<accession>A0A9D1V911</accession>
<dbReference type="SUPFAM" id="SSF51215">
    <property type="entry name" value="Regulatory protein AraC"/>
    <property type="match status" value="1"/>
</dbReference>
<dbReference type="PANTHER" id="PTHR43280:SF2">
    <property type="entry name" value="HTH-TYPE TRANSCRIPTIONAL REGULATOR EXSA"/>
    <property type="match status" value="1"/>
</dbReference>
<dbReference type="Gene3D" id="1.10.10.60">
    <property type="entry name" value="Homeodomain-like"/>
    <property type="match status" value="2"/>
</dbReference>
<dbReference type="PROSITE" id="PS01124">
    <property type="entry name" value="HTH_ARAC_FAMILY_2"/>
    <property type="match status" value="1"/>
</dbReference>
<dbReference type="PROSITE" id="PS00041">
    <property type="entry name" value="HTH_ARAC_FAMILY_1"/>
    <property type="match status" value="1"/>
</dbReference>
<dbReference type="InterPro" id="IPR014710">
    <property type="entry name" value="RmlC-like_jellyroll"/>
</dbReference>
<protein>
    <submittedName>
        <fullName evidence="5">AraC family transcriptional regulator</fullName>
    </submittedName>
</protein>
<name>A0A9D1V911_9FIRM</name>
<evidence type="ECO:0000256" key="3">
    <source>
        <dbReference type="ARBA" id="ARBA00023163"/>
    </source>
</evidence>
<dbReference type="InterPro" id="IPR018060">
    <property type="entry name" value="HTH_AraC"/>
</dbReference>
<dbReference type="GO" id="GO:0003700">
    <property type="term" value="F:DNA-binding transcription factor activity"/>
    <property type="evidence" value="ECO:0007669"/>
    <property type="project" value="InterPro"/>
</dbReference>
<dbReference type="GO" id="GO:0043565">
    <property type="term" value="F:sequence-specific DNA binding"/>
    <property type="evidence" value="ECO:0007669"/>
    <property type="project" value="InterPro"/>
</dbReference>
<evidence type="ECO:0000256" key="2">
    <source>
        <dbReference type="ARBA" id="ARBA00023125"/>
    </source>
</evidence>
<dbReference type="InterPro" id="IPR009057">
    <property type="entry name" value="Homeodomain-like_sf"/>
</dbReference>
<comment type="caution">
    <text evidence="5">The sequence shown here is derived from an EMBL/GenBank/DDBJ whole genome shotgun (WGS) entry which is preliminary data.</text>
</comment>
<gene>
    <name evidence="5" type="ORF">H9741_07360</name>
</gene>
<reference evidence="5" key="2">
    <citation type="submission" date="2021-04" db="EMBL/GenBank/DDBJ databases">
        <authorList>
            <person name="Gilroy R."/>
        </authorList>
    </citation>
    <scope>NUCLEOTIDE SEQUENCE</scope>
    <source>
        <strain evidence="5">811</strain>
    </source>
</reference>
<evidence type="ECO:0000313" key="6">
    <source>
        <dbReference type="Proteomes" id="UP000824204"/>
    </source>
</evidence>
<dbReference type="InterPro" id="IPR020449">
    <property type="entry name" value="Tscrpt_reg_AraC-type_HTH"/>
</dbReference>
<dbReference type="Pfam" id="PF12833">
    <property type="entry name" value="HTH_18"/>
    <property type="match status" value="1"/>
</dbReference>
<organism evidence="5 6">
    <name type="scientific">Candidatus Borkfalkia faecipullorum</name>
    <dbReference type="NCBI Taxonomy" id="2838510"/>
    <lineage>
        <taxon>Bacteria</taxon>
        <taxon>Bacillati</taxon>
        <taxon>Bacillota</taxon>
        <taxon>Clostridia</taxon>
        <taxon>Christensenellales</taxon>
        <taxon>Christensenellaceae</taxon>
        <taxon>Candidatus Borkfalkia</taxon>
    </lineage>
</organism>
<reference evidence="5" key="1">
    <citation type="journal article" date="2021" name="PeerJ">
        <title>Extensive microbial diversity within the chicken gut microbiome revealed by metagenomics and culture.</title>
        <authorList>
            <person name="Gilroy R."/>
            <person name="Ravi A."/>
            <person name="Getino M."/>
            <person name="Pursley I."/>
            <person name="Horton D.L."/>
            <person name="Alikhan N.F."/>
            <person name="Baker D."/>
            <person name="Gharbi K."/>
            <person name="Hall N."/>
            <person name="Watson M."/>
            <person name="Adriaenssens E.M."/>
            <person name="Foster-Nyarko E."/>
            <person name="Jarju S."/>
            <person name="Secka A."/>
            <person name="Antonio M."/>
            <person name="Oren A."/>
            <person name="Chaudhuri R.R."/>
            <person name="La Ragione R."/>
            <person name="Hildebrand F."/>
            <person name="Pallen M.J."/>
        </authorList>
    </citation>
    <scope>NUCLEOTIDE SEQUENCE</scope>
    <source>
        <strain evidence="5">811</strain>
    </source>
</reference>
<sequence length="285" mass="32985">MLHLQNTAVRKHYTVNKNSSGCGSAKLLYAGELKKTANWKEEMHSHPFCEIVFVKSGTGVLHTETADFPVCEGDLLLYDPNFLHAESTSGKEKLSLYFCGVDDLHLKDDPQTALWTGDSPVLKTGKLKKDIEKTFAFLIREVQKKTYYYDEISRSLLKIILDLILRILAQNNGGNFKTNRSYLCARKYIDENYQNIESVEEICKNVYLSRYYLTHLFKEYSGISPIQYIIFKRMEKAKQLLCETDLSVREIARRTGYAETNSFLKTFKKTENMTPSEYRKKTEKT</sequence>
<dbReference type="InterPro" id="IPR037923">
    <property type="entry name" value="HTH-like"/>
</dbReference>
<dbReference type="SUPFAM" id="SSF46689">
    <property type="entry name" value="Homeodomain-like"/>
    <property type="match status" value="2"/>
</dbReference>
<dbReference type="Proteomes" id="UP000824204">
    <property type="component" value="Unassembled WGS sequence"/>
</dbReference>
<feature type="domain" description="HTH araC/xylS-type" evidence="4">
    <location>
        <begin position="183"/>
        <end position="281"/>
    </location>
</feature>
<dbReference type="InterPro" id="IPR003313">
    <property type="entry name" value="AraC-bd"/>
</dbReference>
<keyword evidence="3" id="KW-0804">Transcription</keyword>
<dbReference type="PANTHER" id="PTHR43280">
    <property type="entry name" value="ARAC-FAMILY TRANSCRIPTIONAL REGULATOR"/>
    <property type="match status" value="1"/>
</dbReference>
<dbReference type="PRINTS" id="PR00032">
    <property type="entry name" value="HTHARAC"/>
</dbReference>
<dbReference type="AlphaFoldDB" id="A0A9D1V911"/>
<dbReference type="InterPro" id="IPR018062">
    <property type="entry name" value="HTH_AraC-typ_CS"/>
</dbReference>
<keyword evidence="2" id="KW-0238">DNA-binding</keyword>
<evidence type="ECO:0000259" key="4">
    <source>
        <dbReference type="PROSITE" id="PS01124"/>
    </source>
</evidence>
<dbReference type="EMBL" id="DXFX01000096">
    <property type="protein sequence ID" value="HIX08269.1"/>
    <property type="molecule type" value="Genomic_DNA"/>
</dbReference>
<dbReference type="Gene3D" id="2.60.120.10">
    <property type="entry name" value="Jelly Rolls"/>
    <property type="match status" value="1"/>
</dbReference>